<accession>A0A051TUN2</accession>
<protein>
    <recommendedName>
        <fullName evidence="3">ESX-1 scaffolding and assembly protein SaeC</fullName>
    </recommendedName>
</protein>
<dbReference type="Proteomes" id="UP000025947">
    <property type="component" value="Unassembled WGS sequence"/>
</dbReference>
<organism evidence="1 2">
    <name type="scientific">Mycobacterium [tuberculosis] TKK-01-0051</name>
    <dbReference type="NCBI Taxonomy" id="1324261"/>
    <lineage>
        <taxon>Bacteria</taxon>
        <taxon>Bacillati</taxon>
        <taxon>Actinomycetota</taxon>
        <taxon>Actinomycetes</taxon>
        <taxon>Mycobacteriales</taxon>
        <taxon>Mycobacteriaceae</taxon>
        <taxon>Mycobacterium</taxon>
        <taxon>Mycobacterium avium complex (MAC)</taxon>
    </lineage>
</organism>
<evidence type="ECO:0000313" key="2">
    <source>
        <dbReference type="Proteomes" id="UP000025947"/>
    </source>
</evidence>
<comment type="caution">
    <text evidence="1">The sequence shown here is derived from an EMBL/GenBank/DDBJ whole genome shotgun (WGS) entry which is preliminary data.</text>
</comment>
<keyword evidence="2" id="KW-1185">Reference proteome</keyword>
<evidence type="ECO:0008006" key="3">
    <source>
        <dbReference type="Google" id="ProtNLM"/>
    </source>
</evidence>
<dbReference type="HOGENOM" id="CLU_050655_0_0_11"/>
<sequence length="393" mass="43278">MSAPTTPAILTKCPRCFALLDPDHHLWTLAPTSGAPRYHDEVGSAFLGARSEIGPMFRWDRPPGYNGPPPPNIAAQALRGPVHEICPVCHFTLPDRWREGQAYCIAMAGARATGKSLYIAVLVRQLQLLCEHLGFAMAPATRSTAVAYATHYETPLFVQRGLIPPTPTMMTQTSTQREPLIFSLGTWHGVQRYLVLRDVAGEDMESGNLHSPPFRFFSNAEAVFFMFDPLRVQSIRDQLQDLLPPQMVSGGDPRGVLNNVMMAIGSGEPRLAVILSKFDALRALRDVDGSEWSMVMSNAGAAYLRDPSDSVLYDDNDGQLLHEEVRSLLTRLNAGSIIAGVENPSTPRRLRHRFFVVSALGQPPSGQRLHARGIAPFRCVDPVRWVTSSFGVL</sequence>
<name>A0A051TUN2_9MYCO</name>
<dbReference type="EMBL" id="JLXW01000010">
    <property type="protein sequence ID" value="KBZ60624.1"/>
    <property type="molecule type" value="Genomic_DNA"/>
</dbReference>
<dbReference type="AlphaFoldDB" id="A0A051TUN2"/>
<evidence type="ECO:0000313" key="1">
    <source>
        <dbReference type="EMBL" id="KBZ60624.1"/>
    </source>
</evidence>
<reference evidence="1 2" key="1">
    <citation type="submission" date="2014-04" db="EMBL/GenBank/DDBJ databases">
        <title>The Genome Sequence of Mycobacterium tuberculosis TKK-01-0051.</title>
        <authorList>
            <consortium name="The Broad Institute Genomics Platform"/>
            <consortium name="The Broad Institute Genome Sequencing Center for Infectious Disease"/>
            <person name="Earl A.M."/>
            <person name="Cohen K."/>
            <person name="Pym A."/>
            <person name="Bishai W."/>
            <person name="Maharaj K."/>
            <person name="Desjardins C."/>
            <person name="Abeel T."/>
            <person name="Young S."/>
            <person name="Zeng Q."/>
            <person name="Gargeya S."/>
            <person name="Abouelleil A."/>
            <person name="Alvarado L."/>
            <person name="Chapman S.B."/>
            <person name="Gainer-Dewar J."/>
            <person name="Goldberg J."/>
            <person name="Griggs A."/>
            <person name="Gujja S."/>
            <person name="Hansen M."/>
            <person name="Howarth C."/>
            <person name="Imamovic A."/>
            <person name="Larimer J."/>
            <person name="Murphy C."/>
            <person name="Naylor J."/>
            <person name="Pearson M."/>
            <person name="Poon T.W."/>
            <person name="Priest M."/>
            <person name="Roberts A."/>
            <person name="Saif S."/>
            <person name="Shea T."/>
            <person name="Sykes S."/>
            <person name="Wortman J."/>
            <person name="Nusbaum C."/>
            <person name="Birren B."/>
        </authorList>
    </citation>
    <scope>NUCLEOTIDE SEQUENCE [LARGE SCALE GENOMIC DNA]</scope>
    <source>
        <strain evidence="1 2">TKK-01-0051</strain>
    </source>
</reference>
<proteinExistence type="predicted"/>
<dbReference type="PATRIC" id="fig|1324261.3.peg.3609"/>
<gene>
    <name evidence="1" type="ORF">K875_03571</name>
</gene>